<dbReference type="GO" id="GO:0016763">
    <property type="term" value="F:pentosyltransferase activity"/>
    <property type="evidence" value="ECO:0007669"/>
    <property type="project" value="TreeGrafter"/>
</dbReference>
<keyword evidence="6 8" id="KW-1133">Transmembrane helix</keyword>
<evidence type="ECO:0008006" key="11">
    <source>
        <dbReference type="Google" id="ProtNLM"/>
    </source>
</evidence>
<reference evidence="9 10" key="1">
    <citation type="journal article" date="2018" name="Aquat. Microb. Ecol.">
        <title>Gammaproteobacterial methanotrophs dominate.</title>
        <authorList>
            <person name="Rissanen A.J."/>
            <person name="Saarenheimo J."/>
            <person name="Tiirola M."/>
            <person name="Peura S."/>
            <person name="Aalto S.L."/>
            <person name="Karvinen A."/>
            <person name="Nykanen H."/>
        </authorList>
    </citation>
    <scope>NUCLEOTIDE SEQUENCE [LARGE SCALE GENOMIC DNA]</scope>
    <source>
        <strain evidence="9">AMbin10</strain>
    </source>
</reference>
<dbReference type="PANTHER" id="PTHR33908:SF11">
    <property type="entry name" value="MEMBRANE PROTEIN"/>
    <property type="match status" value="1"/>
</dbReference>
<evidence type="ECO:0000256" key="8">
    <source>
        <dbReference type="SAM" id="Phobius"/>
    </source>
</evidence>
<feature type="transmembrane region" description="Helical" evidence="8">
    <location>
        <begin position="343"/>
        <end position="361"/>
    </location>
</feature>
<evidence type="ECO:0000256" key="6">
    <source>
        <dbReference type="ARBA" id="ARBA00022989"/>
    </source>
</evidence>
<dbReference type="InterPro" id="IPR050297">
    <property type="entry name" value="LipidA_mod_glycosyltrf_83"/>
</dbReference>
<evidence type="ECO:0000256" key="2">
    <source>
        <dbReference type="ARBA" id="ARBA00022475"/>
    </source>
</evidence>
<organism evidence="9 10">
    <name type="scientific">Candidatus Methylumidiphilus alinenensis</name>
    <dbReference type="NCBI Taxonomy" id="2202197"/>
    <lineage>
        <taxon>Bacteria</taxon>
        <taxon>Pseudomonadati</taxon>
        <taxon>Pseudomonadota</taxon>
        <taxon>Gammaproteobacteria</taxon>
        <taxon>Methylococcales</taxon>
        <taxon>Candidatus Methylumidiphilus</taxon>
    </lineage>
</organism>
<evidence type="ECO:0000256" key="1">
    <source>
        <dbReference type="ARBA" id="ARBA00004651"/>
    </source>
</evidence>
<feature type="transmembrane region" description="Helical" evidence="8">
    <location>
        <begin position="111"/>
        <end position="129"/>
    </location>
</feature>
<feature type="transmembrane region" description="Helical" evidence="8">
    <location>
        <begin position="368"/>
        <end position="387"/>
    </location>
</feature>
<evidence type="ECO:0000313" key="10">
    <source>
        <dbReference type="Proteomes" id="UP000249396"/>
    </source>
</evidence>
<keyword evidence="3" id="KW-0328">Glycosyltransferase</keyword>
<keyword evidence="4" id="KW-0808">Transferase</keyword>
<evidence type="ECO:0000313" key="9">
    <source>
        <dbReference type="EMBL" id="PZN76593.1"/>
    </source>
</evidence>
<feature type="transmembrane region" description="Helical" evidence="8">
    <location>
        <begin position="135"/>
        <end position="152"/>
    </location>
</feature>
<feature type="transmembrane region" description="Helical" evidence="8">
    <location>
        <begin position="284"/>
        <end position="303"/>
    </location>
</feature>
<protein>
    <recommendedName>
        <fullName evidence="11">Glycosyltransferase RgtA/B/C/D-like domain-containing protein</fullName>
    </recommendedName>
</protein>
<gene>
    <name evidence="9" type="ORF">DM484_16200</name>
</gene>
<evidence type="ECO:0000256" key="3">
    <source>
        <dbReference type="ARBA" id="ARBA00022676"/>
    </source>
</evidence>
<evidence type="ECO:0000256" key="7">
    <source>
        <dbReference type="ARBA" id="ARBA00023136"/>
    </source>
</evidence>
<dbReference type="EMBL" id="QJPH01000357">
    <property type="protein sequence ID" value="PZN76593.1"/>
    <property type="molecule type" value="Genomic_DNA"/>
</dbReference>
<feature type="transmembrane region" description="Helical" evidence="8">
    <location>
        <begin position="78"/>
        <end position="99"/>
    </location>
</feature>
<dbReference type="Proteomes" id="UP000249396">
    <property type="component" value="Unassembled WGS sequence"/>
</dbReference>
<name>A0A2W4QZ99_9GAMM</name>
<dbReference type="GO" id="GO:0005886">
    <property type="term" value="C:plasma membrane"/>
    <property type="evidence" value="ECO:0007669"/>
    <property type="project" value="UniProtKB-SubCell"/>
</dbReference>
<sequence>MKAIPTLPWILIILGGTVLRVNEALNNDVWYDEAYTGVMIRQSWPDIISTLIQDRNHPPLFFTLVMFVTWITGSTNPFHLRLVSIFFGIATIPIGYLLIHQLSLAKEDKKWLGITTMAVLSFSPFFISYSTEARSYAFLLFLMLVSIIYFIKASKNSFKLSKDLVIWGVMLFMVMMTHFLSVLIVSGFFVAFVLLKMEENKTLYDSGLMKRIAVVTFLGWLVVTWAWSITNLGKFIKQPSTMLWIPAADLSVIPKTITDFLFGIDSRQIGFSPANTFSFPLSMGNIGFVILIASVIAFIIILKNSIKDKEGLRDIIILTSMGFVPLTFDLLASSFGLNIYIDRYVIGYGTMLIVWILYVWWRVAKKEIVWIISVYLALLFFVVRMPYLTKYSEVVALISSNYSVEIESPIDYLVFKYYLPENNLKLLKHSSGVTYNWPLISESIQITASDVMPGSLVVIKKSEDRIIPSSWHQKFETNDFRVYKYE</sequence>
<dbReference type="AlphaFoldDB" id="A0A2W4QZ99"/>
<evidence type="ECO:0000256" key="5">
    <source>
        <dbReference type="ARBA" id="ARBA00022692"/>
    </source>
</evidence>
<accession>A0A2W4QZ99</accession>
<keyword evidence="5 8" id="KW-0812">Transmembrane</keyword>
<keyword evidence="2" id="KW-1003">Cell membrane</keyword>
<comment type="caution">
    <text evidence="9">The sequence shown here is derived from an EMBL/GenBank/DDBJ whole genome shotgun (WGS) entry which is preliminary data.</text>
</comment>
<feature type="transmembrane region" description="Helical" evidence="8">
    <location>
        <begin position="164"/>
        <end position="192"/>
    </location>
</feature>
<dbReference type="PANTHER" id="PTHR33908">
    <property type="entry name" value="MANNOSYLTRANSFERASE YKCB-RELATED"/>
    <property type="match status" value="1"/>
</dbReference>
<dbReference type="GO" id="GO:0009103">
    <property type="term" value="P:lipopolysaccharide biosynthetic process"/>
    <property type="evidence" value="ECO:0007669"/>
    <property type="project" value="UniProtKB-ARBA"/>
</dbReference>
<feature type="transmembrane region" description="Helical" evidence="8">
    <location>
        <begin position="212"/>
        <end position="230"/>
    </location>
</feature>
<keyword evidence="7 8" id="KW-0472">Membrane</keyword>
<feature type="transmembrane region" description="Helical" evidence="8">
    <location>
        <begin position="315"/>
        <end position="337"/>
    </location>
</feature>
<proteinExistence type="predicted"/>
<evidence type="ECO:0000256" key="4">
    <source>
        <dbReference type="ARBA" id="ARBA00022679"/>
    </source>
</evidence>
<comment type="subcellular location">
    <subcellularLocation>
        <location evidence="1">Cell membrane</location>
        <topology evidence="1">Multi-pass membrane protein</topology>
    </subcellularLocation>
</comment>